<reference evidence="2" key="1">
    <citation type="submission" date="2023-05" db="EMBL/GenBank/DDBJ databases">
        <title>Nepenthes gracilis genome sequencing.</title>
        <authorList>
            <person name="Fukushima K."/>
        </authorList>
    </citation>
    <scope>NUCLEOTIDE SEQUENCE</scope>
    <source>
        <strain evidence="2">SING2019-196</strain>
    </source>
</reference>
<dbReference type="AlphaFoldDB" id="A0AAD3P7M0"/>
<feature type="region of interest" description="Disordered" evidence="1">
    <location>
        <begin position="613"/>
        <end position="646"/>
    </location>
</feature>
<proteinExistence type="predicted"/>
<protein>
    <submittedName>
        <fullName evidence="2">Uncharacterized protein</fullName>
    </submittedName>
</protein>
<dbReference type="PANTHER" id="PTHR47207">
    <property type="entry name" value="60S ACIDIC RIBOSOMAL PROTEIN P3-1-RELATED"/>
    <property type="match status" value="1"/>
</dbReference>
<comment type="caution">
    <text evidence="2">The sequence shown here is derived from an EMBL/GenBank/DDBJ whole genome shotgun (WGS) entry which is preliminary data.</text>
</comment>
<dbReference type="InterPro" id="IPR044252">
    <property type="entry name" value="RPP3"/>
</dbReference>
<gene>
    <name evidence="2" type="ORF">Nepgr_002782</name>
</gene>
<dbReference type="GO" id="GO:0003735">
    <property type="term" value="F:structural constituent of ribosome"/>
    <property type="evidence" value="ECO:0007669"/>
    <property type="project" value="InterPro"/>
</dbReference>
<dbReference type="PANTHER" id="PTHR47207:SF2">
    <property type="entry name" value="LARGE RIBOSOMAL SUBUNIT PROTEIN P3Y-RELATED"/>
    <property type="match status" value="1"/>
</dbReference>
<dbReference type="GO" id="GO:0005840">
    <property type="term" value="C:ribosome"/>
    <property type="evidence" value="ECO:0007669"/>
    <property type="project" value="InterPro"/>
</dbReference>
<dbReference type="Pfam" id="PF00428">
    <property type="entry name" value="Ribosomal_60s"/>
    <property type="match status" value="1"/>
</dbReference>
<feature type="compositionally biased region" description="Basic and acidic residues" evidence="1">
    <location>
        <begin position="622"/>
        <end position="631"/>
    </location>
</feature>
<keyword evidence="3" id="KW-1185">Reference proteome</keyword>
<accession>A0AAD3P7M0</accession>
<sequence>MAGGSGALACLSTTLTPSFQPLDPNPSTLLSLLISSAPPPSQTYTPKSLAPVLRPEAPLCPLAFEAFPPLPSAFDPPVLAPFGNQSVPQTTTNPAVCWSKPSQLHSLANSEGSSCSWSDVVQKKGVIPCLELKFYPPQVVDSETSPVEEDTPVEVDIVYQWKPLRCTSCKKFGHGTDHCKPQIVRPTDRILEAVPTNVNQIVSNGTWATSRQRSSLRAPPQPLEGPNIVSNEELKKIASSEIPNPPMSSSNSFAILLEVDSSVNQTKKVASGNDGCHNIDIGSTRNTADQPLPEATTPCVAPLATNGEVNAIHSRATFSSDTLAGDEAYGLKPEHLRFSPPDSQFVDSRRIHAVDLPDAPRKMQAEEAEADEEDFHDPTLNALKMLLEANVTQTYLNSLTPESRQIDLHIIDASAPEVSLLGAPDFSNSSQRIELGSKPSPGDIANPLPRKGGFLAGQLVDRCLLSHNTGLVLLVEVTGLNHLVRMRIMLGMDELHDRYVVSCLAGMVFDRLVGLACNSFCRIASTADLPKCWNSGDQWNANQLSGNLEASAASSFDLQRKLVQAVLSTDFSGGVQSSFSFVTPSSAVFQVVVGGGGGSGFIGGSGAAVAAAPASGEPAAEALKEEKKPEKEEESDDEDMGLSLFD</sequence>
<evidence type="ECO:0000256" key="1">
    <source>
        <dbReference type="SAM" id="MobiDB-lite"/>
    </source>
</evidence>
<evidence type="ECO:0000313" key="3">
    <source>
        <dbReference type="Proteomes" id="UP001279734"/>
    </source>
</evidence>
<dbReference type="EMBL" id="BSYO01000002">
    <property type="protein sequence ID" value="GMH00943.1"/>
    <property type="molecule type" value="Genomic_DNA"/>
</dbReference>
<dbReference type="Proteomes" id="UP001279734">
    <property type="component" value="Unassembled WGS sequence"/>
</dbReference>
<evidence type="ECO:0000313" key="2">
    <source>
        <dbReference type="EMBL" id="GMH00943.1"/>
    </source>
</evidence>
<feature type="region of interest" description="Disordered" evidence="1">
    <location>
        <begin position="208"/>
        <end position="227"/>
    </location>
</feature>
<name>A0AAD3P7M0_NEPGR</name>
<organism evidence="2 3">
    <name type="scientific">Nepenthes gracilis</name>
    <name type="common">Slender pitcher plant</name>
    <dbReference type="NCBI Taxonomy" id="150966"/>
    <lineage>
        <taxon>Eukaryota</taxon>
        <taxon>Viridiplantae</taxon>
        <taxon>Streptophyta</taxon>
        <taxon>Embryophyta</taxon>
        <taxon>Tracheophyta</taxon>
        <taxon>Spermatophyta</taxon>
        <taxon>Magnoliopsida</taxon>
        <taxon>eudicotyledons</taxon>
        <taxon>Gunneridae</taxon>
        <taxon>Pentapetalae</taxon>
        <taxon>Caryophyllales</taxon>
        <taxon>Nepenthaceae</taxon>
        <taxon>Nepenthes</taxon>
    </lineage>
</organism>